<evidence type="ECO:0000313" key="2">
    <source>
        <dbReference type="Proteomes" id="UP000324800"/>
    </source>
</evidence>
<name>A0A5J4X9D2_9EUKA</name>
<protein>
    <submittedName>
        <fullName evidence="1">Uncharacterized protein</fullName>
    </submittedName>
</protein>
<evidence type="ECO:0000313" key="1">
    <source>
        <dbReference type="EMBL" id="KAA6403878.1"/>
    </source>
</evidence>
<dbReference type="AlphaFoldDB" id="A0A5J4X9D2"/>
<reference evidence="1 2" key="1">
    <citation type="submission" date="2019-03" db="EMBL/GenBank/DDBJ databases">
        <title>Single cell metagenomics reveals metabolic interactions within the superorganism composed of flagellate Streblomastix strix and complex community of Bacteroidetes bacteria on its surface.</title>
        <authorList>
            <person name="Treitli S.C."/>
            <person name="Kolisko M."/>
            <person name="Husnik F."/>
            <person name="Keeling P."/>
            <person name="Hampl V."/>
        </authorList>
    </citation>
    <scope>NUCLEOTIDE SEQUENCE [LARGE SCALE GENOMIC DNA]</scope>
    <source>
        <strain evidence="1">ST1C</strain>
    </source>
</reference>
<accession>A0A5J4X9D2</accession>
<dbReference type="Proteomes" id="UP000324800">
    <property type="component" value="Unassembled WGS sequence"/>
</dbReference>
<sequence length="161" mass="18357">MINSRNSIRSDKSCDFECEVIPDDDGQSHQSINSANSGSEVSQHNLRAELADGTRAASSDLPHPYFDQFVISGYIQQLYNLFKKTNDNDDKDIASLSIGRLFRTKEILDINMRKEIIEHLKTLLDDKDEWNQTAAKEILKDLQINQVNKSEIEKDGFKLPI</sequence>
<comment type="caution">
    <text evidence="1">The sequence shown here is derived from an EMBL/GenBank/DDBJ whole genome shotgun (WGS) entry which is preliminary data.</text>
</comment>
<dbReference type="SUPFAM" id="SSF48371">
    <property type="entry name" value="ARM repeat"/>
    <property type="match status" value="1"/>
</dbReference>
<dbReference type="InterPro" id="IPR016024">
    <property type="entry name" value="ARM-type_fold"/>
</dbReference>
<dbReference type="EMBL" id="SNRW01000050">
    <property type="protein sequence ID" value="KAA6403878.1"/>
    <property type="molecule type" value="Genomic_DNA"/>
</dbReference>
<proteinExistence type="predicted"/>
<gene>
    <name evidence="1" type="ORF">EZS28_000585</name>
</gene>
<organism evidence="1 2">
    <name type="scientific">Streblomastix strix</name>
    <dbReference type="NCBI Taxonomy" id="222440"/>
    <lineage>
        <taxon>Eukaryota</taxon>
        <taxon>Metamonada</taxon>
        <taxon>Preaxostyla</taxon>
        <taxon>Oxymonadida</taxon>
        <taxon>Streblomastigidae</taxon>
        <taxon>Streblomastix</taxon>
    </lineage>
</organism>